<evidence type="ECO:0000256" key="1">
    <source>
        <dbReference type="ARBA" id="ARBA00022741"/>
    </source>
</evidence>
<evidence type="ECO:0000313" key="6">
    <source>
        <dbReference type="Proteomes" id="UP000286045"/>
    </source>
</evidence>
<feature type="compositionally biased region" description="Polar residues" evidence="3">
    <location>
        <begin position="143"/>
        <end position="156"/>
    </location>
</feature>
<evidence type="ECO:0000313" key="5">
    <source>
        <dbReference type="EMBL" id="RWA13162.1"/>
    </source>
</evidence>
<reference evidence="5 6" key="1">
    <citation type="submission" date="2018-12" db="EMBL/GenBank/DDBJ databases">
        <title>Draft genome sequence of Xylaria grammica IHI A82.</title>
        <authorList>
            <person name="Buettner E."/>
            <person name="Kellner H."/>
        </authorList>
    </citation>
    <scope>NUCLEOTIDE SEQUENCE [LARGE SCALE GENOMIC DNA]</scope>
    <source>
        <strain evidence="5 6">IHI A82</strain>
    </source>
</reference>
<keyword evidence="2" id="KW-0067">ATP-binding</keyword>
<dbReference type="Proteomes" id="UP000286045">
    <property type="component" value="Unassembled WGS sequence"/>
</dbReference>
<dbReference type="PROSITE" id="PS51194">
    <property type="entry name" value="HELICASE_CTER"/>
    <property type="match status" value="1"/>
</dbReference>
<evidence type="ECO:0000256" key="2">
    <source>
        <dbReference type="ARBA" id="ARBA00022840"/>
    </source>
</evidence>
<dbReference type="InterPro" id="IPR000330">
    <property type="entry name" value="SNF2_N"/>
</dbReference>
<proteinExistence type="predicted"/>
<dbReference type="InterPro" id="IPR027417">
    <property type="entry name" value="P-loop_NTPase"/>
</dbReference>
<evidence type="ECO:0000259" key="4">
    <source>
        <dbReference type="PROSITE" id="PS51194"/>
    </source>
</evidence>
<organism evidence="5 6">
    <name type="scientific">Xylaria grammica</name>
    <dbReference type="NCBI Taxonomy" id="363999"/>
    <lineage>
        <taxon>Eukaryota</taxon>
        <taxon>Fungi</taxon>
        <taxon>Dikarya</taxon>
        <taxon>Ascomycota</taxon>
        <taxon>Pezizomycotina</taxon>
        <taxon>Sordariomycetes</taxon>
        <taxon>Xylariomycetidae</taxon>
        <taxon>Xylariales</taxon>
        <taxon>Xylariaceae</taxon>
        <taxon>Xylaria</taxon>
    </lineage>
</organism>
<feature type="region of interest" description="Disordered" evidence="3">
    <location>
        <begin position="939"/>
        <end position="963"/>
    </location>
</feature>
<dbReference type="Gene3D" id="3.40.50.300">
    <property type="entry name" value="P-loop containing nucleotide triphosphate hydrolases"/>
    <property type="match status" value="2"/>
</dbReference>
<feature type="region of interest" description="Disordered" evidence="3">
    <location>
        <begin position="123"/>
        <end position="202"/>
    </location>
</feature>
<dbReference type="STRING" id="363999.A0A439DFH5"/>
<dbReference type="SUPFAM" id="SSF52540">
    <property type="entry name" value="P-loop containing nucleoside triphosphate hydrolases"/>
    <property type="match status" value="2"/>
</dbReference>
<feature type="compositionally biased region" description="Basic and acidic residues" evidence="3">
    <location>
        <begin position="186"/>
        <end position="201"/>
    </location>
</feature>
<sequence>MSSSNAGPAQSNKPTDLNHLLLIVHKPGTENETWDHALNEFISLDGRQSQIRAAGDFDYQAFRNTLFGDISISRNDTLYTRSQFVNIENEDTFANCLTQVQNRDNTVPIHNLYKLPHLELWPTDVPGRLRPRRGAPPRQPQGSTSNQPQGSTPNPENSDRVRNPPSIDRPVDDQVEPERDPEDPDPDKSGSTDKDYDDGHTLLDTLVPLGDANDDEWKQVCKFFSCKETDRRIEVLGISLALLPYQAYAVWRVFKQVATDNIRSYMIGDAPGLGKTGTSLTIAVIFAMLKTTYEEVRKERRTNNPKNHLPEIGDEKVCPTQGRRILCPCVQGGLSYDIVRALDDFPTIICSPPGLIRQWVQEAEKWIDHSPYSPSRKINVFPHHHELGLLSLEIRKNIAGILPPMGEETSIINPKLNSSSTIVVLSSKGIVPFENLFGVVRPIASTKRRKQTKTLNSLGSSLMFFDEYHNYKGSKNVLTEPFQVLHRMKQRLRLPPMAIGLSASLRQGPIFFRPFVVYAFHSATTPQAEIGGLKPGELEKYCTDFDYLVNNPERSNMTERQRRDHAPRQERVATFLRNFLPQMVLARKRGTIFRGRRIAAQDAPVNEIRLDMPQGQTRTTFEAMSARVKRYINTRYNEEYKNWVDGGSEGNPPDKARFYHQTVDGMSNDYRNRNSREWEILTKASCFPYVAYLVNSGLVDNDDLLVNRINARATPISRLLDPTRLFDPSQTPESRRDTIRVIDEILDQSPFPAHLVTLRNQSPKIRWVEGRIDELLRIARQPRDSVNVIQGFGPPPPDGTNIRHALVLSQAPVSAFISFMVLWDSFRNAILQGRLVIQYAHSGVKQKPRADIAAYMQQDCEGRRPVKVLVSTTEIFGEGFNLQRVNTAIITEVGGSYEKQRQAFGRVDRTGQTMRPLLYQLYDQENLCERVRRLRNQTRRTIAESGQDERDDGDPGIIDLIDR</sequence>
<dbReference type="Pfam" id="PF00271">
    <property type="entry name" value="Helicase_C"/>
    <property type="match status" value="1"/>
</dbReference>
<feature type="domain" description="Helicase C-terminal" evidence="4">
    <location>
        <begin position="801"/>
        <end position="953"/>
    </location>
</feature>
<dbReference type="Pfam" id="PF00176">
    <property type="entry name" value="SNF2-rel_dom"/>
    <property type="match status" value="1"/>
</dbReference>
<dbReference type="EMBL" id="RYZI01000033">
    <property type="protein sequence ID" value="RWA13162.1"/>
    <property type="molecule type" value="Genomic_DNA"/>
</dbReference>
<protein>
    <recommendedName>
        <fullName evidence="4">Helicase C-terminal domain-containing protein</fullName>
    </recommendedName>
</protein>
<evidence type="ECO:0000256" key="3">
    <source>
        <dbReference type="SAM" id="MobiDB-lite"/>
    </source>
</evidence>
<dbReference type="GO" id="GO:0005524">
    <property type="term" value="F:ATP binding"/>
    <property type="evidence" value="ECO:0007669"/>
    <property type="project" value="InterPro"/>
</dbReference>
<keyword evidence="1" id="KW-0547">Nucleotide-binding</keyword>
<feature type="compositionally biased region" description="Basic and acidic residues" evidence="3">
    <location>
        <begin position="169"/>
        <end position="178"/>
    </location>
</feature>
<keyword evidence="6" id="KW-1185">Reference proteome</keyword>
<accession>A0A439DFH5</accession>
<comment type="caution">
    <text evidence="5">The sequence shown here is derived from an EMBL/GenBank/DDBJ whole genome shotgun (WGS) entry which is preliminary data.</text>
</comment>
<dbReference type="AlphaFoldDB" id="A0A439DFH5"/>
<gene>
    <name evidence="5" type="ORF">EKO27_g1972</name>
</gene>
<name>A0A439DFH5_9PEZI</name>
<dbReference type="InterPro" id="IPR001650">
    <property type="entry name" value="Helicase_C-like"/>
</dbReference>